<dbReference type="RefSeq" id="WP_126641027.1">
    <property type="nucleotide sequence ID" value="NZ_BIFH01000031.1"/>
</dbReference>
<reference evidence="1 2" key="1">
    <citation type="submission" date="2018-12" db="EMBL/GenBank/DDBJ databases">
        <title>Draft genome sequence of Embleya hyalina NBRC 13850T.</title>
        <authorList>
            <person name="Komaki H."/>
            <person name="Hosoyama A."/>
            <person name="Kimura A."/>
            <person name="Ichikawa N."/>
            <person name="Tamura T."/>
        </authorList>
    </citation>
    <scope>NUCLEOTIDE SEQUENCE [LARGE SCALE GENOMIC DNA]</scope>
    <source>
        <strain evidence="1 2">NBRC 13850</strain>
    </source>
</reference>
<evidence type="ECO:0000313" key="2">
    <source>
        <dbReference type="Proteomes" id="UP000286931"/>
    </source>
</evidence>
<sequence length="98" mass="10795">MTTPRARPYVPQHPLFVPNETFRPFTPLAHSVTASCVAHPTTPVVLTWRFNVFDATGLPMVLTEPRHPTRPQALTLLRHLRDSLVGASFTPDELGGAA</sequence>
<protein>
    <submittedName>
        <fullName evidence="1">Uncharacterized protein</fullName>
    </submittedName>
</protein>
<comment type="caution">
    <text evidence="1">The sequence shown here is derived from an EMBL/GenBank/DDBJ whole genome shotgun (WGS) entry which is preliminary data.</text>
</comment>
<dbReference type="AlphaFoldDB" id="A0A401YX80"/>
<evidence type="ECO:0000313" key="1">
    <source>
        <dbReference type="EMBL" id="GCD99213.1"/>
    </source>
</evidence>
<gene>
    <name evidence="1" type="ORF">EHYA_06926</name>
</gene>
<accession>A0A401YX80</accession>
<organism evidence="1 2">
    <name type="scientific">Embleya hyalina</name>
    <dbReference type="NCBI Taxonomy" id="516124"/>
    <lineage>
        <taxon>Bacteria</taxon>
        <taxon>Bacillati</taxon>
        <taxon>Actinomycetota</taxon>
        <taxon>Actinomycetes</taxon>
        <taxon>Kitasatosporales</taxon>
        <taxon>Streptomycetaceae</taxon>
        <taxon>Embleya</taxon>
    </lineage>
</organism>
<name>A0A401YX80_9ACTN</name>
<dbReference type="Proteomes" id="UP000286931">
    <property type="component" value="Unassembled WGS sequence"/>
</dbReference>
<proteinExistence type="predicted"/>
<dbReference type="EMBL" id="BIFH01000031">
    <property type="protein sequence ID" value="GCD99213.1"/>
    <property type="molecule type" value="Genomic_DNA"/>
</dbReference>
<keyword evidence="2" id="KW-1185">Reference proteome</keyword>